<dbReference type="InterPro" id="IPR013792">
    <property type="entry name" value="RNA3'P_cycl/enolpyr_Trfase_a/b"/>
</dbReference>
<protein>
    <recommendedName>
        <fullName evidence="2">3-phosphoshikimate 1-carboxyvinyltransferase</fullName>
        <ecNumber evidence="2">2.5.1.19</ecNumber>
    </recommendedName>
</protein>
<dbReference type="GO" id="GO:0009073">
    <property type="term" value="P:aromatic amino acid family biosynthetic process"/>
    <property type="evidence" value="ECO:0007669"/>
    <property type="project" value="UniProtKB-UniRule"/>
</dbReference>
<dbReference type="EC" id="2.5.1.19" evidence="2"/>
<keyword evidence="4" id="KW-1185">Reference proteome</keyword>
<dbReference type="GO" id="GO:0003866">
    <property type="term" value="F:3-phosphoshikimate 1-carboxyvinyltransferase activity"/>
    <property type="evidence" value="ECO:0007669"/>
    <property type="project" value="UniProtKB-UniRule"/>
</dbReference>
<sequence>GAVIETAAEGRPPMTIRGGHTLKALDYKLPMASAQVKSCLLLAGLYAQGKTTVTEPAPTRDHTERMLRGFGYSLMGGDITLENQREVGGEPVADLRVRGARLKGIEIPEHLVPLAIDEFPVLFVAAACAEGRTVLRGAEELRVKESDRIQVMADGLLALGVKCEPTPDGIIIDG</sequence>
<organism evidence="4 5">
    <name type="scientific">Steinernema glaseri</name>
    <dbReference type="NCBI Taxonomy" id="37863"/>
    <lineage>
        <taxon>Eukaryota</taxon>
        <taxon>Metazoa</taxon>
        <taxon>Ecdysozoa</taxon>
        <taxon>Nematoda</taxon>
        <taxon>Chromadorea</taxon>
        <taxon>Rhabditida</taxon>
        <taxon>Tylenchina</taxon>
        <taxon>Panagrolaimomorpha</taxon>
        <taxon>Strongyloidoidea</taxon>
        <taxon>Steinernematidae</taxon>
        <taxon>Steinernema</taxon>
    </lineage>
</organism>
<dbReference type="PROSITE" id="PS00885">
    <property type="entry name" value="EPSP_SYNTHASE_2"/>
    <property type="match status" value="1"/>
</dbReference>
<dbReference type="InterPro" id="IPR036968">
    <property type="entry name" value="Enolpyruvate_Tfrase_sf"/>
</dbReference>
<dbReference type="PANTHER" id="PTHR21090">
    <property type="entry name" value="AROM/DEHYDROQUINATE SYNTHASE"/>
    <property type="match status" value="1"/>
</dbReference>
<dbReference type="Gene3D" id="3.65.10.10">
    <property type="entry name" value="Enolpyruvate transferase domain"/>
    <property type="match status" value="2"/>
</dbReference>
<reference evidence="5" key="1">
    <citation type="submission" date="2016-11" db="UniProtKB">
        <authorList>
            <consortium name="WormBaseParasite"/>
        </authorList>
    </citation>
    <scope>IDENTIFICATION</scope>
</reference>
<evidence type="ECO:0000259" key="3">
    <source>
        <dbReference type="Pfam" id="PF00275"/>
    </source>
</evidence>
<accession>A0A1I7YBJ0</accession>
<proteinExistence type="inferred from homology"/>
<evidence type="ECO:0000256" key="1">
    <source>
        <dbReference type="ARBA" id="ARBA00022679"/>
    </source>
</evidence>
<comment type="similarity">
    <text evidence="2">Belongs to the EPSP synthase family.</text>
</comment>
<dbReference type="GO" id="GO:0008652">
    <property type="term" value="P:amino acid biosynthetic process"/>
    <property type="evidence" value="ECO:0007669"/>
    <property type="project" value="UniProtKB-KW"/>
</dbReference>
<keyword evidence="2" id="KW-0028">Amino-acid biosynthesis</keyword>
<dbReference type="InterPro" id="IPR001986">
    <property type="entry name" value="Enolpyruvate_Tfrase_dom"/>
</dbReference>
<keyword evidence="2" id="KW-0057">Aromatic amino acid biosynthesis</keyword>
<dbReference type="GO" id="GO:0009423">
    <property type="term" value="P:chorismate biosynthetic process"/>
    <property type="evidence" value="ECO:0007669"/>
    <property type="project" value="UniProtKB-UniRule"/>
</dbReference>
<comment type="catalytic activity">
    <reaction evidence="2">
        <text>3-phosphoshikimate + phosphoenolpyruvate = 5-O-(1-carboxyvinyl)-3-phosphoshikimate + phosphate</text>
        <dbReference type="Rhea" id="RHEA:21256"/>
        <dbReference type="ChEBI" id="CHEBI:43474"/>
        <dbReference type="ChEBI" id="CHEBI:57701"/>
        <dbReference type="ChEBI" id="CHEBI:58702"/>
        <dbReference type="ChEBI" id="CHEBI:145989"/>
        <dbReference type="EC" id="2.5.1.19"/>
    </reaction>
</comment>
<feature type="domain" description="Enolpyruvate transferase" evidence="3">
    <location>
        <begin position="84"/>
        <end position="172"/>
    </location>
</feature>
<dbReference type="Proteomes" id="UP000095287">
    <property type="component" value="Unplaced"/>
</dbReference>
<dbReference type="InterPro" id="IPR023193">
    <property type="entry name" value="EPSP_synthase_CS"/>
</dbReference>
<comment type="pathway">
    <text evidence="2">Metabolic intermediate biosynthesis; chorismate biosynthesis; chorismate from D-erythrose 4-phosphate and phosphoenolpyruvate: step 6/7.</text>
</comment>
<dbReference type="SUPFAM" id="SSF55205">
    <property type="entry name" value="EPT/RTPC-like"/>
    <property type="match status" value="1"/>
</dbReference>
<dbReference type="WBParaSite" id="L893_g14645.t1">
    <property type="protein sequence ID" value="L893_g14645.t1"/>
    <property type="gene ID" value="L893_g14645"/>
</dbReference>
<keyword evidence="1 2" id="KW-0808">Transferase</keyword>
<evidence type="ECO:0000313" key="4">
    <source>
        <dbReference type="Proteomes" id="UP000095287"/>
    </source>
</evidence>
<dbReference type="AlphaFoldDB" id="A0A1I7YBJ0"/>
<evidence type="ECO:0000256" key="2">
    <source>
        <dbReference type="RuleBase" id="RU004164"/>
    </source>
</evidence>
<dbReference type="UniPathway" id="UPA00053">
    <property type="reaction ID" value="UER00089"/>
</dbReference>
<feature type="domain" description="Enolpyruvate transferase" evidence="3">
    <location>
        <begin position="1"/>
        <end position="74"/>
    </location>
</feature>
<evidence type="ECO:0000313" key="5">
    <source>
        <dbReference type="WBParaSite" id="L893_g14645.t1"/>
    </source>
</evidence>
<dbReference type="PANTHER" id="PTHR21090:SF5">
    <property type="entry name" value="PENTAFUNCTIONAL AROM POLYPEPTIDE"/>
    <property type="match status" value="1"/>
</dbReference>
<name>A0A1I7YBJ0_9BILA</name>
<dbReference type="Pfam" id="PF00275">
    <property type="entry name" value="EPSP_synthase"/>
    <property type="match status" value="2"/>
</dbReference>